<evidence type="ECO:0000259" key="9">
    <source>
        <dbReference type="SMART" id="SM01032"/>
    </source>
</evidence>
<dbReference type="Gene3D" id="2.20.20.110">
    <property type="entry name" value="Rad4, beta-hairpin domain BHD1"/>
    <property type="match status" value="1"/>
</dbReference>
<feature type="compositionally biased region" description="Acidic residues" evidence="6">
    <location>
        <begin position="250"/>
        <end position="260"/>
    </location>
</feature>
<dbReference type="GO" id="GO:0005737">
    <property type="term" value="C:cytoplasm"/>
    <property type="evidence" value="ECO:0007669"/>
    <property type="project" value="TreeGrafter"/>
</dbReference>
<comment type="similarity">
    <text evidence="2">Belongs to the XPC family.</text>
</comment>
<dbReference type="Pfam" id="PF10403">
    <property type="entry name" value="BHD_1"/>
    <property type="match status" value="1"/>
</dbReference>
<dbReference type="InterPro" id="IPR038765">
    <property type="entry name" value="Papain-like_cys_pep_sf"/>
</dbReference>
<dbReference type="SUPFAM" id="SSF54001">
    <property type="entry name" value="Cysteine proteinases"/>
    <property type="match status" value="1"/>
</dbReference>
<feature type="region of interest" description="Disordered" evidence="6">
    <location>
        <begin position="813"/>
        <end position="842"/>
    </location>
</feature>
<evidence type="ECO:0000313" key="11">
    <source>
        <dbReference type="Proteomes" id="UP000305948"/>
    </source>
</evidence>
<organism evidence="10 11">
    <name type="scientific">Heliocybe sulcata</name>
    <dbReference type="NCBI Taxonomy" id="5364"/>
    <lineage>
        <taxon>Eukaryota</taxon>
        <taxon>Fungi</taxon>
        <taxon>Dikarya</taxon>
        <taxon>Basidiomycota</taxon>
        <taxon>Agaricomycotina</taxon>
        <taxon>Agaricomycetes</taxon>
        <taxon>Gloeophyllales</taxon>
        <taxon>Gloeophyllaceae</taxon>
        <taxon>Heliocybe</taxon>
    </lineage>
</organism>
<dbReference type="STRING" id="5364.A0A5C3NF31"/>
<feature type="compositionally biased region" description="Basic and acidic residues" evidence="6">
    <location>
        <begin position="1000"/>
        <end position="1013"/>
    </location>
</feature>
<dbReference type="PANTHER" id="PTHR12135">
    <property type="entry name" value="DNA REPAIR PROTEIN XP-C / RAD4"/>
    <property type="match status" value="1"/>
</dbReference>
<sequence>MDGDRSPGENSKGIEITLKSAKRKDKDNEKEAASQKAKQIQATRLARIRCHKIHTVALLASAAHRNAWINDPLLHARILSIVPMHLQQPLSSPPGKRAVPSQAQRGRMFQHAVEALVEWWTAYFAVDGVGVRRWSYEEVRRVLDAYPLKKPETQDNSLPPIDQPEIKLSRHVLSLLSTEPPLASESKSLQKHLLMQRGSRDVSALLFTALCRALGVPARLVVSLQSVGWWGDKPKPKKKGGKGKGKAEEPADEEEDDMEEVAIPKPLTPQRDVKGKGKAKDSFPGNGEMLDGGYIPADDSKGKGKGKAKPVIKLRKSKAGGRRLNESPPAPRRPSTGPYLSAHPDPLDTPPILWTEVFSRPDGVWMPVDPVRGTVNKRQQFDPEWEVQKRGGKRKEEANRMVYVVGFEEDGYAKDVTPRYAANFLSRVSLVQGAAATSELGASSSSAADRRKWWDRVLGMVKRPYVLNRDEIEDESFRELLRREGMPSSVAGFKGHELYVLERHLKQTETIYPLEEIGRFRGEPVYSRSNVVELKTAENWMRRGRAVKAGEQPLKTVKVKASTINRRRELEMFGGGDGRADTGKGRDGDAEDIENGLEIQLNGDLPGQRTREEEGLMQGLYAEFQTEVYKPPPVVNGKVPKNNFGNIDLYVPSMLPMGAVHAPFKGAAKVARTLGFDYAEAVTGFEFRKRRATPIITGVVVAAENEAALLEAYWEMERDAEEKRQAKRHEQVLKRWTRLIQGLRIRDRLKRQYTDAGQIASTSKRDDEGNEPEKVGQEEEREAFVEPGGYLTAVDDIVRPFALPRYQHVAFESAAPSRRSSPGPTNGAEEPSTSDHVTPLTMDSVDDDILDEEMEEVQVPQSVLSGIPKTMAELAEASARRTQINTVNADIAPQAIPIPSATTPSAQRRSGRTSRTNSTPGTLSSSTGGLNTTARNGRRKRTREDVSDSEEQAAKSAGESSPNKRAKTKKSIPVVSATPVRSDRVLRTRKTKTSTELEEERERELAYRRAVAE</sequence>
<protein>
    <submittedName>
        <fullName evidence="10">Rad4-domain-containing protein</fullName>
    </submittedName>
</protein>
<dbReference type="SMART" id="SM01031">
    <property type="entry name" value="BHD_2"/>
    <property type="match status" value="1"/>
</dbReference>
<dbReference type="InterPro" id="IPR018326">
    <property type="entry name" value="Rad4_beta-hairpin_dom1"/>
</dbReference>
<keyword evidence="5" id="KW-0539">Nucleus</keyword>
<dbReference type="InterPro" id="IPR018328">
    <property type="entry name" value="Rad4_beta-hairpin_dom3"/>
</dbReference>
<evidence type="ECO:0000256" key="4">
    <source>
        <dbReference type="ARBA" id="ARBA00023204"/>
    </source>
</evidence>
<name>A0A5C3NF31_9AGAM</name>
<keyword evidence="4" id="KW-0234">DNA repair</keyword>
<keyword evidence="3" id="KW-0227">DNA damage</keyword>
<comment type="subcellular location">
    <subcellularLocation>
        <location evidence="1">Nucleus</location>
    </subcellularLocation>
</comment>
<dbReference type="Gene3D" id="3.30.70.2460">
    <property type="entry name" value="Rad4, beta-hairpin domain BHD3"/>
    <property type="match status" value="1"/>
</dbReference>
<feature type="compositionally biased region" description="Basic and acidic residues" evidence="6">
    <location>
        <begin position="271"/>
        <end position="281"/>
    </location>
</feature>
<dbReference type="EMBL" id="ML213509">
    <property type="protein sequence ID" value="TFK52131.1"/>
    <property type="molecule type" value="Genomic_DNA"/>
</dbReference>
<proteinExistence type="inferred from homology"/>
<reference evidence="10 11" key="1">
    <citation type="journal article" date="2019" name="Nat. Ecol. Evol.">
        <title>Megaphylogeny resolves global patterns of mushroom evolution.</title>
        <authorList>
            <person name="Varga T."/>
            <person name="Krizsan K."/>
            <person name="Foldi C."/>
            <person name="Dima B."/>
            <person name="Sanchez-Garcia M."/>
            <person name="Sanchez-Ramirez S."/>
            <person name="Szollosi G.J."/>
            <person name="Szarkandi J.G."/>
            <person name="Papp V."/>
            <person name="Albert L."/>
            <person name="Andreopoulos W."/>
            <person name="Angelini C."/>
            <person name="Antonin V."/>
            <person name="Barry K.W."/>
            <person name="Bougher N.L."/>
            <person name="Buchanan P."/>
            <person name="Buyck B."/>
            <person name="Bense V."/>
            <person name="Catcheside P."/>
            <person name="Chovatia M."/>
            <person name="Cooper J."/>
            <person name="Damon W."/>
            <person name="Desjardin D."/>
            <person name="Finy P."/>
            <person name="Geml J."/>
            <person name="Haridas S."/>
            <person name="Hughes K."/>
            <person name="Justo A."/>
            <person name="Karasinski D."/>
            <person name="Kautmanova I."/>
            <person name="Kiss B."/>
            <person name="Kocsube S."/>
            <person name="Kotiranta H."/>
            <person name="LaButti K.M."/>
            <person name="Lechner B.E."/>
            <person name="Liimatainen K."/>
            <person name="Lipzen A."/>
            <person name="Lukacs Z."/>
            <person name="Mihaltcheva S."/>
            <person name="Morgado L.N."/>
            <person name="Niskanen T."/>
            <person name="Noordeloos M.E."/>
            <person name="Ohm R.A."/>
            <person name="Ortiz-Santana B."/>
            <person name="Ovrebo C."/>
            <person name="Racz N."/>
            <person name="Riley R."/>
            <person name="Savchenko A."/>
            <person name="Shiryaev A."/>
            <person name="Soop K."/>
            <person name="Spirin V."/>
            <person name="Szebenyi C."/>
            <person name="Tomsovsky M."/>
            <person name="Tulloss R.E."/>
            <person name="Uehling J."/>
            <person name="Grigoriev I.V."/>
            <person name="Vagvolgyi C."/>
            <person name="Papp T."/>
            <person name="Martin F.M."/>
            <person name="Miettinen O."/>
            <person name="Hibbett D.S."/>
            <person name="Nagy L.G."/>
        </authorList>
    </citation>
    <scope>NUCLEOTIDE SEQUENCE [LARGE SCALE GENOMIC DNA]</scope>
    <source>
        <strain evidence="10 11">OMC1185</strain>
    </source>
</reference>
<feature type="domain" description="Rad4 beta-hairpin" evidence="7">
    <location>
        <begin position="482"/>
        <end position="532"/>
    </location>
</feature>
<feature type="compositionally biased region" description="Low complexity" evidence="6">
    <location>
        <begin position="913"/>
        <end position="933"/>
    </location>
</feature>
<dbReference type="Pfam" id="PF10404">
    <property type="entry name" value="BHD_2"/>
    <property type="match status" value="1"/>
</dbReference>
<dbReference type="InterPro" id="IPR018327">
    <property type="entry name" value="BHD_2"/>
</dbReference>
<dbReference type="GO" id="GO:0003697">
    <property type="term" value="F:single-stranded DNA binding"/>
    <property type="evidence" value="ECO:0007669"/>
    <property type="project" value="TreeGrafter"/>
</dbReference>
<dbReference type="Pfam" id="PF03835">
    <property type="entry name" value="Rad4"/>
    <property type="match status" value="1"/>
</dbReference>
<dbReference type="Proteomes" id="UP000305948">
    <property type="component" value="Unassembled WGS sequence"/>
</dbReference>
<dbReference type="GO" id="GO:0071942">
    <property type="term" value="C:XPC complex"/>
    <property type="evidence" value="ECO:0007669"/>
    <property type="project" value="TreeGrafter"/>
</dbReference>
<dbReference type="InterPro" id="IPR036985">
    <property type="entry name" value="Transglutaminase-like_sf"/>
</dbReference>
<gene>
    <name evidence="10" type="ORF">OE88DRAFT_1657189</name>
</gene>
<dbReference type="SMART" id="SM01032">
    <property type="entry name" value="BHD_3"/>
    <property type="match status" value="1"/>
</dbReference>
<feature type="region of interest" description="Disordered" evidence="6">
    <location>
        <begin position="754"/>
        <end position="786"/>
    </location>
</feature>
<dbReference type="GO" id="GO:0000111">
    <property type="term" value="C:nucleotide-excision repair factor 2 complex"/>
    <property type="evidence" value="ECO:0007669"/>
    <property type="project" value="TreeGrafter"/>
</dbReference>
<evidence type="ECO:0000256" key="1">
    <source>
        <dbReference type="ARBA" id="ARBA00004123"/>
    </source>
</evidence>
<dbReference type="PANTHER" id="PTHR12135:SF0">
    <property type="entry name" value="DNA REPAIR PROTEIN COMPLEMENTING XP-C CELLS"/>
    <property type="match status" value="1"/>
</dbReference>
<dbReference type="Pfam" id="PF10405">
    <property type="entry name" value="BHD_3"/>
    <property type="match status" value="1"/>
</dbReference>
<evidence type="ECO:0000256" key="2">
    <source>
        <dbReference type="ARBA" id="ARBA00009525"/>
    </source>
</evidence>
<dbReference type="Gene3D" id="3.30.60.290">
    <property type="entry name" value="Rad4, beta-hairpin domain BHD2"/>
    <property type="match status" value="1"/>
</dbReference>
<evidence type="ECO:0000256" key="5">
    <source>
        <dbReference type="ARBA" id="ARBA00023242"/>
    </source>
</evidence>
<dbReference type="GO" id="GO:0006289">
    <property type="term" value="P:nucleotide-excision repair"/>
    <property type="evidence" value="ECO:0007669"/>
    <property type="project" value="InterPro"/>
</dbReference>
<dbReference type="Gene3D" id="3.90.260.10">
    <property type="entry name" value="Transglutaminase-like"/>
    <property type="match status" value="1"/>
</dbReference>
<feature type="domain" description="Rad4 beta-hairpin" evidence="8">
    <location>
        <begin position="534"/>
        <end position="632"/>
    </location>
</feature>
<dbReference type="OrthoDB" id="300780at2759"/>
<evidence type="ECO:0000259" key="7">
    <source>
        <dbReference type="SMART" id="SM01030"/>
    </source>
</evidence>
<evidence type="ECO:0000256" key="6">
    <source>
        <dbReference type="SAM" id="MobiDB-lite"/>
    </source>
</evidence>
<feature type="compositionally biased region" description="Basic residues" evidence="6">
    <location>
        <begin position="235"/>
        <end position="244"/>
    </location>
</feature>
<accession>A0A5C3NF31</accession>
<feature type="domain" description="Rad4 beta-hairpin" evidence="9">
    <location>
        <begin position="639"/>
        <end position="713"/>
    </location>
</feature>
<dbReference type="GO" id="GO:0003684">
    <property type="term" value="F:damaged DNA binding"/>
    <property type="evidence" value="ECO:0007669"/>
    <property type="project" value="InterPro"/>
</dbReference>
<feature type="compositionally biased region" description="Basic and acidic residues" evidence="6">
    <location>
        <begin position="24"/>
        <end position="33"/>
    </location>
</feature>
<feature type="region of interest" description="Disordered" evidence="6">
    <location>
        <begin position="885"/>
        <end position="1013"/>
    </location>
</feature>
<feature type="region of interest" description="Disordered" evidence="6">
    <location>
        <begin position="231"/>
        <end position="347"/>
    </location>
</feature>
<feature type="compositionally biased region" description="Basic residues" evidence="6">
    <location>
        <begin position="303"/>
        <end position="321"/>
    </location>
</feature>
<feature type="compositionally biased region" description="Low complexity" evidence="6">
    <location>
        <begin position="813"/>
        <end position="822"/>
    </location>
</feature>
<dbReference type="GO" id="GO:0006298">
    <property type="term" value="P:mismatch repair"/>
    <property type="evidence" value="ECO:0007669"/>
    <property type="project" value="TreeGrafter"/>
</dbReference>
<dbReference type="InterPro" id="IPR042488">
    <property type="entry name" value="Rad4_BHD3_sf"/>
</dbReference>
<dbReference type="InterPro" id="IPR018325">
    <property type="entry name" value="Rad4/PNGase_transGLS-fold"/>
</dbReference>
<feature type="region of interest" description="Disordered" evidence="6">
    <location>
        <begin position="1"/>
        <end position="35"/>
    </location>
</feature>
<evidence type="ECO:0000256" key="3">
    <source>
        <dbReference type="ARBA" id="ARBA00022763"/>
    </source>
</evidence>
<dbReference type="AlphaFoldDB" id="A0A5C3NF31"/>
<dbReference type="InterPro" id="IPR004583">
    <property type="entry name" value="DNA_repair_Rad4"/>
</dbReference>
<dbReference type="SMART" id="SM01030">
    <property type="entry name" value="BHD_1"/>
    <property type="match status" value="1"/>
</dbReference>
<keyword evidence="11" id="KW-1185">Reference proteome</keyword>
<evidence type="ECO:0000313" key="10">
    <source>
        <dbReference type="EMBL" id="TFK52131.1"/>
    </source>
</evidence>
<dbReference type="FunFam" id="3.30.70.2460:FF:000001">
    <property type="entry name" value="DNA repair protein Rad4 family"/>
    <property type="match status" value="1"/>
</dbReference>
<evidence type="ECO:0000259" key="8">
    <source>
        <dbReference type="SMART" id="SM01031"/>
    </source>
</evidence>
<feature type="compositionally biased region" description="Basic and acidic residues" evidence="6">
    <location>
        <begin position="763"/>
        <end position="784"/>
    </location>
</feature>